<evidence type="ECO:0000313" key="2">
    <source>
        <dbReference type="EMBL" id="GFH14695.1"/>
    </source>
</evidence>
<feature type="domain" description="DUF4461" evidence="1">
    <location>
        <begin position="3"/>
        <end position="70"/>
    </location>
</feature>
<protein>
    <recommendedName>
        <fullName evidence="1">DUF4461 domain-containing protein</fullName>
    </recommendedName>
</protein>
<dbReference type="EMBL" id="BLLF01000755">
    <property type="protein sequence ID" value="GFH14695.1"/>
    <property type="molecule type" value="Genomic_DNA"/>
</dbReference>
<comment type="caution">
    <text evidence="2">The sequence shown here is derived from an EMBL/GenBank/DDBJ whole genome shotgun (WGS) entry which is preliminary data.</text>
</comment>
<feature type="non-terminal residue" evidence="2">
    <location>
        <position position="1"/>
    </location>
</feature>
<evidence type="ECO:0000313" key="3">
    <source>
        <dbReference type="Proteomes" id="UP000485058"/>
    </source>
</evidence>
<organism evidence="2 3">
    <name type="scientific">Haematococcus lacustris</name>
    <name type="common">Green alga</name>
    <name type="synonym">Haematococcus pluvialis</name>
    <dbReference type="NCBI Taxonomy" id="44745"/>
    <lineage>
        <taxon>Eukaryota</taxon>
        <taxon>Viridiplantae</taxon>
        <taxon>Chlorophyta</taxon>
        <taxon>core chlorophytes</taxon>
        <taxon>Chlorophyceae</taxon>
        <taxon>CS clade</taxon>
        <taxon>Chlamydomonadales</taxon>
        <taxon>Haematococcaceae</taxon>
        <taxon>Haematococcus</taxon>
    </lineage>
</organism>
<sequence>VRQQEVAELVARVRAVLRLRHLAKDEQLSLVDFKAACGRLLEASAALQHVLDGASLRIAFANRVAADGSFVDIAHDFVI</sequence>
<proteinExistence type="predicted"/>
<accession>A0A699YZN2</accession>
<evidence type="ECO:0000259" key="1">
    <source>
        <dbReference type="Pfam" id="PF14688"/>
    </source>
</evidence>
<dbReference type="Proteomes" id="UP000485058">
    <property type="component" value="Unassembled WGS sequence"/>
</dbReference>
<dbReference type="Pfam" id="PF14688">
    <property type="entry name" value="DUF4461"/>
    <property type="match status" value="1"/>
</dbReference>
<reference evidence="2 3" key="1">
    <citation type="submission" date="2020-02" db="EMBL/GenBank/DDBJ databases">
        <title>Draft genome sequence of Haematococcus lacustris strain NIES-144.</title>
        <authorList>
            <person name="Morimoto D."/>
            <person name="Nakagawa S."/>
            <person name="Yoshida T."/>
            <person name="Sawayama S."/>
        </authorList>
    </citation>
    <scope>NUCLEOTIDE SEQUENCE [LARGE SCALE GENOMIC DNA]</scope>
    <source>
        <strain evidence="2 3">NIES-144</strain>
    </source>
</reference>
<gene>
    <name evidence="2" type="ORF">HaLaN_10801</name>
</gene>
<name>A0A699YZN2_HAELA</name>
<dbReference type="InterPro" id="IPR027989">
    <property type="entry name" value="DUF4461"/>
</dbReference>
<keyword evidence="3" id="KW-1185">Reference proteome</keyword>
<dbReference type="AlphaFoldDB" id="A0A699YZN2"/>